<dbReference type="Proteomes" id="UP000054217">
    <property type="component" value="Unassembled WGS sequence"/>
</dbReference>
<evidence type="ECO:0000256" key="1">
    <source>
        <dbReference type="SAM" id="MobiDB-lite"/>
    </source>
</evidence>
<reference evidence="2 3" key="1">
    <citation type="submission" date="2014-04" db="EMBL/GenBank/DDBJ databases">
        <authorList>
            <consortium name="DOE Joint Genome Institute"/>
            <person name="Kuo A."/>
            <person name="Kohler A."/>
            <person name="Costa M.D."/>
            <person name="Nagy L.G."/>
            <person name="Floudas D."/>
            <person name="Copeland A."/>
            <person name="Barry K.W."/>
            <person name="Cichocki N."/>
            <person name="Veneault-Fourrey C."/>
            <person name="LaButti K."/>
            <person name="Lindquist E.A."/>
            <person name="Lipzen A."/>
            <person name="Lundell T."/>
            <person name="Morin E."/>
            <person name="Murat C."/>
            <person name="Sun H."/>
            <person name="Tunlid A."/>
            <person name="Henrissat B."/>
            <person name="Grigoriev I.V."/>
            <person name="Hibbett D.S."/>
            <person name="Martin F."/>
            <person name="Nordberg H.P."/>
            <person name="Cantor M.N."/>
            <person name="Hua S.X."/>
        </authorList>
    </citation>
    <scope>NUCLEOTIDE SEQUENCE [LARGE SCALE GENOMIC DNA]</scope>
    <source>
        <strain evidence="2 3">Marx 270</strain>
    </source>
</reference>
<dbReference type="EMBL" id="KN831954">
    <property type="protein sequence ID" value="KIO09737.1"/>
    <property type="molecule type" value="Genomic_DNA"/>
</dbReference>
<protein>
    <submittedName>
        <fullName evidence="2">Uncharacterized protein</fullName>
    </submittedName>
</protein>
<name>A0A0C3KJI3_PISTI</name>
<dbReference type="HOGENOM" id="CLU_1971409_0_0_1"/>
<dbReference type="AlphaFoldDB" id="A0A0C3KJI3"/>
<gene>
    <name evidence="2" type="ORF">M404DRAFT_287581</name>
</gene>
<evidence type="ECO:0000313" key="3">
    <source>
        <dbReference type="Proteomes" id="UP000054217"/>
    </source>
</evidence>
<organism evidence="2 3">
    <name type="scientific">Pisolithus tinctorius Marx 270</name>
    <dbReference type="NCBI Taxonomy" id="870435"/>
    <lineage>
        <taxon>Eukaryota</taxon>
        <taxon>Fungi</taxon>
        <taxon>Dikarya</taxon>
        <taxon>Basidiomycota</taxon>
        <taxon>Agaricomycotina</taxon>
        <taxon>Agaricomycetes</taxon>
        <taxon>Agaricomycetidae</taxon>
        <taxon>Boletales</taxon>
        <taxon>Sclerodermatineae</taxon>
        <taxon>Pisolithaceae</taxon>
        <taxon>Pisolithus</taxon>
    </lineage>
</organism>
<reference evidence="3" key="2">
    <citation type="submission" date="2015-01" db="EMBL/GenBank/DDBJ databases">
        <title>Evolutionary Origins and Diversification of the Mycorrhizal Mutualists.</title>
        <authorList>
            <consortium name="DOE Joint Genome Institute"/>
            <consortium name="Mycorrhizal Genomics Consortium"/>
            <person name="Kohler A."/>
            <person name="Kuo A."/>
            <person name="Nagy L.G."/>
            <person name="Floudas D."/>
            <person name="Copeland A."/>
            <person name="Barry K.W."/>
            <person name="Cichocki N."/>
            <person name="Veneault-Fourrey C."/>
            <person name="LaButti K."/>
            <person name="Lindquist E.A."/>
            <person name="Lipzen A."/>
            <person name="Lundell T."/>
            <person name="Morin E."/>
            <person name="Murat C."/>
            <person name="Riley R."/>
            <person name="Ohm R."/>
            <person name="Sun H."/>
            <person name="Tunlid A."/>
            <person name="Henrissat B."/>
            <person name="Grigoriev I.V."/>
            <person name="Hibbett D.S."/>
            <person name="Martin F."/>
        </authorList>
    </citation>
    <scope>NUCLEOTIDE SEQUENCE [LARGE SCALE GENOMIC DNA]</scope>
    <source>
        <strain evidence="3">Marx 270</strain>
    </source>
</reference>
<keyword evidence="3" id="KW-1185">Reference proteome</keyword>
<accession>A0A0C3KJI3</accession>
<sequence>MLSSPIRLNALTFPRPLANSGRSLEATSPQQELFRNQDLLLTLENRKNCISPFCQASPPHLQPSMEVNHRPSQYPAIVPPRPGKDIVNSPNSSKTIKMVATYLVPSTLDLSPTCIVMYECGFARIPL</sequence>
<feature type="region of interest" description="Disordered" evidence="1">
    <location>
        <begin position="66"/>
        <end position="90"/>
    </location>
</feature>
<evidence type="ECO:0000313" key="2">
    <source>
        <dbReference type="EMBL" id="KIO09737.1"/>
    </source>
</evidence>
<dbReference type="InParanoid" id="A0A0C3KJI3"/>
<proteinExistence type="predicted"/>